<dbReference type="SMART" id="SM00220">
    <property type="entry name" value="S_TKc"/>
    <property type="match status" value="1"/>
</dbReference>
<dbReference type="VEuPathDB" id="TrichDB:TRFO_22525"/>
<evidence type="ECO:0000256" key="5">
    <source>
        <dbReference type="ARBA" id="ARBA00022840"/>
    </source>
</evidence>
<reference evidence="8" key="1">
    <citation type="submission" date="2016-10" db="EMBL/GenBank/DDBJ databases">
        <authorList>
            <person name="Benchimol M."/>
            <person name="Almeida L.G."/>
            <person name="Vasconcelos A.T."/>
            <person name="Perreira-Neves A."/>
            <person name="Rosa I.A."/>
            <person name="Tasca T."/>
            <person name="Bogo M.R."/>
            <person name="de Souza W."/>
        </authorList>
    </citation>
    <scope>NUCLEOTIDE SEQUENCE [LARGE SCALE GENOMIC DNA]</scope>
    <source>
        <strain evidence="8">K</strain>
    </source>
</reference>
<name>A0A1J4KD42_9EUKA</name>
<dbReference type="Gene3D" id="1.10.510.10">
    <property type="entry name" value="Transferase(Phosphotransferase) domain 1"/>
    <property type="match status" value="1"/>
</dbReference>
<dbReference type="EMBL" id="MLAK01000656">
    <property type="protein sequence ID" value="OHT08856.1"/>
    <property type="molecule type" value="Genomic_DNA"/>
</dbReference>
<dbReference type="OrthoDB" id="4062651at2759"/>
<dbReference type="GO" id="GO:0005737">
    <property type="term" value="C:cytoplasm"/>
    <property type="evidence" value="ECO:0007669"/>
    <property type="project" value="TreeGrafter"/>
</dbReference>
<gene>
    <name evidence="8" type="ORF">TRFO_22525</name>
</gene>
<keyword evidence="4" id="KW-0418">Kinase</keyword>
<evidence type="ECO:0000256" key="3">
    <source>
        <dbReference type="ARBA" id="ARBA00022741"/>
    </source>
</evidence>
<protein>
    <recommendedName>
        <fullName evidence="7">Protein kinase domain-containing protein</fullName>
    </recommendedName>
</protein>
<dbReference type="GeneID" id="94837309"/>
<feature type="compositionally biased region" description="Basic and acidic residues" evidence="6">
    <location>
        <begin position="441"/>
        <end position="455"/>
    </location>
</feature>
<dbReference type="InterPro" id="IPR011009">
    <property type="entry name" value="Kinase-like_dom_sf"/>
</dbReference>
<dbReference type="InterPro" id="IPR008271">
    <property type="entry name" value="Ser/Thr_kinase_AS"/>
</dbReference>
<dbReference type="GO" id="GO:0005524">
    <property type="term" value="F:ATP binding"/>
    <property type="evidence" value="ECO:0007669"/>
    <property type="project" value="UniProtKB-KW"/>
</dbReference>
<dbReference type="Pfam" id="PF00069">
    <property type="entry name" value="Pkinase"/>
    <property type="match status" value="1"/>
</dbReference>
<evidence type="ECO:0000259" key="7">
    <source>
        <dbReference type="PROSITE" id="PS50011"/>
    </source>
</evidence>
<dbReference type="AlphaFoldDB" id="A0A1J4KD42"/>
<sequence length="508" mass="57959">MKLCHRVHNYLIGDVIARGRFASVRVCFNHKSSKPLVAKIISKKIKDSKVIFNERYLAPLLVHPNILKVEEVFDTQSMIFQISKFYQHDTLLNELRSRKIAFSEKMNFVYDILAAIYYMHTHFICHRDLKLENILVSEKSRAKICDFGLSTITFDGYVTGKCGSYHYVSPECINRDKYNGFASDMWSLGVLLYTLFTKQFPYPNLDKELNYDSDIDFSEIPLAIRCIVQSLLSKNPNKRPTISDMVQSPLFIDKVKVKINHETIKPSINQIVEMHVKENQNKNEIENDSTMLDESNNYLSDPIDYIDNFSASRVSQILQVDIKECEVSLSSYGQNCCKLFYSLLLERMNAHSEAQCGDNFESIQLSGSCPVGVSGRLLVKSFRAYSKDVVQCVHQYVTSSCNGCVTEPVSTSREIVVNSSDKDTVVTFDCFDVCNDEDDSYQSHKDKKEKNRDVNYSHTNNSYTESMNGTSFAGIEKQQRKMCDVVLTEGKLANEIVGRLTKVFGTVV</sequence>
<dbReference type="PROSITE" id="PS50011">
    <property type="entry name" value="PROTEIN_KINASE_DOM"/>
    <property type="match status" value="1"/>
</dbReference>
<dbReference type="GO" id="GO:0004674">
    <property type="term" value="F:protein serine/threonine kinase activity"/>
    <property type="evidence" value="ECO:0007669"/>
    <property type="project" value="UniProtKB-KW"/>
</dbReference>
<dbReference type="Proteomes" id="UP000179807">
    <property type="component" value="Unassembled WGS sequence"/>
</dbReference>
<evidence type="ECO:0000256" key="1">
    <source>
        <dbReference type="ARBA" id="ARBA00022527"/>
    </source>
</evidence>
<evidence type="ECO:0000313" key="8">
    <source>
        <dbReference type="EMBL" id="OHT08856.1"/>
    </source>
</evidence>
<dbReference type="PANTHER" id="PTHR24346">
    <property type="entry name" value="MAP/MICROTUBULE AFFINITY-REGULATING KINASE"/>
    <property type="match status" value="1"/>
</dbReference>
<keyword evidence="1" id="KW-0723">Serine/threonine-protein kinase</keyword>
<keyword evidence="5" id="KW-0067">ATP-binding</keyword>
<keyword evidence="3" id="KW-0547">Nucleotide-binding</keyword>
<dbReference type="GO" id="GO:0035556">
    <property type="term" value="P:intracellular signal transduction"/>
    <property type="evidence" value="ECO:0007669"/>
    <property type="project" value="TreeGrafter"/>
</dbReference>
<comment type="caution">
    <text evidence="8">The sequence shown here is derived from an EMBL/GenBank/DDBJ whole genome shotgun (WGS) entry which is preliminary data.</text>
</comment>
<evidence type="ECO:0000256" key="4">
    <source>
        <dbReference type="ARBA" id="ARBA00022777"/>
    </source>
</evidence>
<feature type="region of interest" description="Disordered" evidence="6">
    <location>
        <begin position="439"/>
        <end position="460"/>
    </location>
</feature>
<proteinExistence type="predicted"/>
<keyword evidence="2" id="KW-0808">Transferase</keyword>
<dbReference type="PANTHER" id="PTHR24346:SF82">
    <property type="entry name" value="KP78A-RELATED"/>
    <property type="match status" value="1"/>
</dbReference>
<dbReference type="SUPFAM" id="SSF56112">
    <property type="entry name" value="Protein kinase-like (PK-like)"/>
    <property type="match status" value="1"/>
</dbReference>
<organism evidence="8 9">
    <name type="scientific">Tritrichomonas foetus</name>
    <dbReference type="NCBI Taxonomy" id="1144522"/>
    <lineage>
        <taxon>Eukaryota</taxon>
        <taxon>Metamonada</taxon>
        <taxon>Parabasalia</taxon>
        <taxon>Tritrichomonadida</taxon>
        <taxon>Tritrichomonadidae</taxon>
        <taxon>Tritrichomonas</taxon>
    </lineage>
</organism>
<evidence type="ECO:0000313" key="9">
    <source>
        <dbReference type="Proteomes" id="UP000179807"/>
    </source>
</evidence>
<dbReference type="RefSeq" id="XP_068361992.1">
    <property type="nucleotide sequence ID" value="XM_068502605.1"/>
</dbReference>
<evidence type="ECO:0000256" key="2">
    <source>
        <dbReference type="ARBA" id="ARBA00022679"/>
    </source>
</evidence>
<dbReference type="PROSITE" id="PS00108">
    <property type="entry name" value="PROTEIN_KINASE_ST"/>
    <property type="match status" value="1"/>
</dbReference>
<dbReference type="InterPro" id="IPR000719">
    <property type="entry name" value="Prot_kinase_dom"/>
</dbReference>
<keyword evidence="9" id="KW-1185">Reference proteome</keyword>
<evidence type="ECO:0000256" key="6">
    <source>
        <dbReference type="SAM" id="MobiDB-lite"/>
    </source>
</evidence>
<feature type="domain" description="Protein kinase" evidence="7">
    <location>
        <begin position="10"/>
        <end position="251"/>
    </location>
</feature>
<accession>A0A1J4KD42</accession>